<comment type="caution">
    <text evidence="2">The sequence shown here is derived from an EMBL/GenBank/DDBJ whole genome shotgun (WGS) entry which is preliminary data.</text>
</comment>
<feature type="transmembrane region" description="Helical" evidence="1">
    <location>
        <begin position="33"/>
        <end position="59"/>
    </location>
</feature>
<evidence type="ECO:0008006" key="4">
    <source>
        <dbReference type="Google" id="ProtNLM"/>
    </source>
</evidence>
<organism evidence="2 3">
    <name type="scientific">Metamycoplasma neophronis</name>
    <dbReference type="NCBI Taxonomy" id="872983"/>
    <lineage>
        <taxon>Bacteria</taxon>
        <taxon>Bacillati</taxon>
        <taxon>Mycoplasmatota</taxon>
        <taxon>Mycoplasmoidales</taxon>
        <taxon>Metamycoplasmataceae</taxon>
        <taxon>Metamycoplasma</taxon>
    </lineage>
</organism>
<keyword evidence="3" id="KW-1185">Reference proteome</keyword>
<evidence type="ECO:0000313" key="2">
    <source>
        <dbReference type="EMBL" id="TPR53377.1"/>
    </source>
</evidence>
<evidence type="ECO:0000256" key="1">
    <source>
        <dbReference type="SAM" id="Phobius"/>
    </source>
</evidence>
<feature type="transmembrane region" description="Helical" evidence="1">
    <location>
        <begin position="79"/>
        <end position="101"/>
    </location>
</feature>
<sequence>MDKQEKKNNHAINENLVAYFDSETRRLNKKNNVITFFQITLGILIIILNLLIIALAGYALYLGKLKFDEEVVKDPNSKLASSISISIIVAFFTILSFVLVITQSIYKLFAKTAAYKRIFKSMDYVENIYIYDEKFTAADYERNIAEIEKLKIINPKHKIKEALMKTLRGESDDK</sequence>
<keyword evidence="1" id="KW-0812">Transmembrane</keyword>
<keyword evidence="1" id="KW-0472">Membrane</keyword>
<gene>
    <name evidence="2" type="ORF">FJR74_02595</name>
</gene>
<evidence type="ECO:0000313" key="3">
    <source>
        <dbReference type="Proteomes" id="UP000316851"/>
    </source>
</evidence>
<protein>
    <recommendedName>
        <fullName evidence="4">DUF4231 domain-containing protein</fullName>
    </recommendedName>
</protein>
<proteinExistence type="predicted"/>
<dbReference type="Proteomes" id="UP000316851">
    <property type="component" value="Unassembled WGS sequence"/>
</dbReference>
<dbReference type="EMBL" id="VHHP01000007">
    <property type="protein sequence ID" value="TPR53377.1"/>
    <property type="molecule type" value="Genomic_DNA"/>
</dbReference>
<accession>A0ABY2Z1E7</accession>
<keyword evidence="1" id="KW-1133">Transmembrane helix</keyword>
<reference evidence="2" key="1">
    <citation type="submission" date="2019-06" db="EMBL/GenBank/DDBJ databases">
        <title>Mycoplasma neophronis type strain whole genome sequence.</title>
        <authorList>
            <person name="Spergser J."/>
        </authorList>
    </citation>
    <scope>NUCLEOTIDE SEQUENCE [LARGE SCALE GENOMIC DNA]</scope>
    <source>
        <strain evidence="2">DSM 24097</strain>
    </source>
</reference>
<name>A0ABY2Z1E7_9BACT</name>
<dbReference type="RefSeq" id="WP_140914978.1">
    <property type="nucleotide sequence ID" value="NZ_VHHP01000007.1"/>
</dbReference>